<dbReference type="InterPro" id="IPR004467">
    <property type="entry name" value="Or_phspho_trans_dom"/>
</dbReference>
<comment type="subunit">
    <text evidence="4">Homodimer.</text>
</comment>
<dbReference type="FunFam" id="3.40.50.2020:FF:000008">
    <property type="entry name" value="Orotate phosphoribosyltransferase"/>
    <property type="match status" value="1"/>
</dbReference>
<keyword evidence="7" id="KW-0808">Transferase</keyword>
<dbReference type="PANTHER" id="PTHR46683">
    <property type="entry name" value="OROTATE PHOSPHORIBOSYLTRANSFERASE 1-RELATED"/>
    <property type="match status" value="1"/>
</dbReference>
<dbReference type="GO" id="GO:0046132">
    <property type="term" value="P:pyrimidine ribonucleoside biosynthetic process"/>
    <property type="evidence" value="ECO:0007669"/>
    <property type="project" value="TreeGrafter"/>
</dbReference>
<sequence length="231" mass="25399">MCRIGPTVATQQHTMAIKDYQREFIEFAIKNEVLKFGEFTLKSGRISPYFLNAGLFNTGASLSKIGKFYAAAVNDSGIEHDIIFGPAYKGVPLACTTVIALAEAPYNKDTPYCFNRKEKKDHGEGGTIVGSALKGKVLVIDDVITAGTAIRESVQIIEDCKAQLAGVLVAVDRQETGKNGDMSAIQEVERDFGVPVKAIVTMTHIMQYMEEKGTYGEHLTQMRTYREKYGV</sequence>
<evidence type="ECO:0000256" key="6">
    <source>
        <dbReference type="ARBA" id="ARBA00022676"/>
    </source>
</evidence>
<gene>
    <name evidence="10" type="ORF">KVV02_006458</name>
</gene>
<dbReference type="Gene3D" id="3.40.50.2020">
    <property type="match status" value="1"/>
</dbReference>
<name>A0A9P8A599_MORAP</name>
<dbReference type="GO" id="GO:0005737">
    <property type="term" value="C:cytoplasm"/>
    <property type="evidence" value="ECO:0007669"/>
    <property type="project" value="TreeGrafter"/>
</dbReference>
<dbReference type="InterPro" id="IPR023031">
    <property type="entry name" value="OPRT"/>
</dbReference>
<dbReference type="EC" id="2.4.2.10" evidence="5"/>
<comment type="caution">
    <text evidence="10">The sequence shown here is derived from an EMBL/GenBank/DDBJ whole genome shotgun (WGS) entry which is preliminary data.</text>
</comment>
<keyword evidence="8" id="KW-0665">Pyrimidine biosynthesis</keyword>
<dbReference type="EMBL" id="JAIFTL010000090">
    <property type="protein sequence ID" value="KAG9323735.1"/>
    <property type="molecule type" value="Genomic_DNA"/>
</dbReference>
<protein>
    <recommendedName>
        <fullName evidence="5">orotate phosphoribosyltransferase</fullName>
        <ecNumber evidence="5">2.4.2.10</ecNumber>
    </recommendedName>
</protein>
<dbReference type="CDD" id="cd06223">
    <property type="entry name" value="PRTases_typeI"/>
    <property type="match status" value="1"/>
</dbReference>
<dbReference type="GO" id="GO:0004588">
    <property type="term" value="F:orotate phosphoribosyltransferase activity"/>
    <property type="evidence" value="ECO:0007669"/>
    <property type="project" value="UniProtKB-EC"/>
</dbReference>
<dbReference type="GO" id="GO:0006207">
    <property type="term" value="P:'de novo' pyrimidine nucleobase biosynthetic process"/>
    <property type="evidence" value="ECO:0007669"/>
    <property type="project" value="TreeGrafter"/>
</dbReference>
<evidence type="ECO:0000256" key="1">
    <source>
        <dbReference type="ARBA" id="ARBA00003769"/>
    </source>
</evidence>
<dbReference type="SUPFAM" id="SSF53271">
    <property type="entry name" value="PRTase-like"/>
    <property type="match status" value="1"/>
</dbReference>
<evidence type="ECO:0000256" key="2">
    <source>
        <dbReference type="ARBA" id="ARBA00004889"/>
    </source>
</evidence>
<dbReference type="InterPro" id="IPR029057">
    <property type="entry name" value="PRTase-like"/>
</dbReference>
<evidence type="ECO:0000256" key="7">
    <source>
        <dbReference type="ARBA" id="ARBA00022679"/>
    </source>
</evidence>
<evidence type="ECO:0000313" key="11">
    <source>
        <dbReference type="Proteomes" id="UP000717515"/>
    </source>
</evidence>
<proteinExistence type="inferred from homology"/>
<evidence type="ECO:0000259" key="9">
    <source>
        <dbReference type="Pfam" id="PF00156"/>
    </source>
</evidence>
<comment type="function">
    <text evidence="1">Catalyzes the transfer of a ribosyl phosphate group from 5-phosphoribose 1-diphosphate to orotate, leading to the formation of orotidine monophosphate (OMP).</text>
</comment>
<keyword evidence="6" id="KW-0328">Glycosyltransferase</keyword>
<dbReference type="InterPro" id="IPR000836">
    <property type="entry name" value="PRTase_dom"/>
</dbReference>
<dbReference type="PANTHER" id="PTHR46683:SF1">
    <property type="entry name" value="OROTATE PHOSPHORIBOSYLTRANSFERASE 1-RELATED"/>
    <property type="match status" value="1"/>
</dbReference>
<evidence type="ECO:0000256" key="3">
    <source>
        <dbReference type="ARBA" id="ARBA00006340"/>
    </source>
</evidence>
<reference evidence="10" key="1">
    <citation type="submission" date="2021-07" db="EMBL/GenBank/DDBJ databases">
        <title>Draft genome of Mortierella alpina, strain LL118, isolated from an aspen leaf litter sample.</title>
        <authorList>
            <person name="Yang S."/>
            <person name="Vinatzer B.A."/>
        </authorList>
    </citation>
    <scope>NUCLEOTIDE SEQUENCE</scope>
    <source>
        <strain evidence="10">LL118</strain>
    </source>
</reference>
<evidence type="ECO:0000256" key="4">
    <source>
        <dbReference type="ARBA" id="ARBA00011738"/>
    </source>
</evidence>
<comment type="similarity">
    <text evidence="3">Belongs to the purine/pyrimidine phosphoribosyltransferase family. PyrE subfamily.</text>
</comment>
<comment type="pathway">
    <text evidence="2">Pyrimidine metabolism; UMP biosynthesis via de novo pathway; UMP from orotate: step 1/2.</text>
</comment>
<evidence type="ECO:0000313" key="10">
    <source>
        <dbReference type="EMBL" id="KAG9323735.1"/>
    </source>
</evidence>
<accession>A0A9P8A599</accession>
<dbReference type="NCBIfam" id="TIGR00336">
    <property type="entry name" value="pyrE"/>
    <property type="match status" value="1"/>
</dbReference>
<organism evidence="10 11">
    <name type="scientific">Mortierella alpina</name>
    <name type="common">Oleaginous fungus</name>
    <name type="synonym">Mortierella renispora</name>
    <dbReference type="NCBI Taxonomy" id="64518"/>
    <lineage>
        <taxon>Eukaryota</taxon>
        <taxon>Fungi</taxon>
        <taxon>Fungi incertae sedis</taxon>
        <taxon>Mucoromycota</taxon>
        <taxon>Mortierellomycotina</taxon>
        <taxon>Mortierellomycetes</taxon>
        <taxon>Mortierellales</taxon>
        <taxon>Mortierellaceae</taxon>
        <taxon>Mortierella</taxon>
    </lineage>
</organism>
<evidence type="ECO:0000256" key="8">
    <source>
        <dbReference type="ARBA" id="ARBA00022975"/>
    </source>
</evidence>
<dbReference type="Proteomes" id="UP000717515">
    <property type="component" value="Unassembled WGS sequence"/>
</dbReference>
<dbReference type="Pfam" id="PF00156">
    <property type="entry name" value="Pribosyltran"/>
    <property type="match status" value="1"/>
</dbReference>
<dbReference type="HAMAP" id="MF_01208">
    <property type="entry name" value="PyrE"/>
    <property type="match status" value="1"/>
</dbReference>
<dbReference type="GO" id="GO:0006221">
    <property type="term" value="P:pyrimidine nucleotide biosynthetic process"/>
    <property type="evidence" value="ECO:0007669"/>
    <property type="project" value="UniProtKB-KW"/>
</dbReference>
<feature type="domain" description="Phosphoribosyltransferase" evidence="9">
    <location>
        <begin position="61"/>
        <end position="185"/>
    </location>
</feature>
<dbReference type="AlphaFoldDB" id="A0A9P8A599"/>
<evidence type="ECO:0000256" key="5">
    <source>
        <dbReference type="ARBA" id="ARBA00011971"/>
    </source>
</evidence>